<dbReference type="Gene3D" id="3.30.70.2970">
    <property type="entry name" value="Protein of unknown function (DUF541), domain 2"/>
    <property type="match status" value="1"/>
</dbReference>
<comment type="caution">
    <text evidence="1">The sequence shown here is derived from an EMBL/GenBank/DDBJ whole genome shotgun (WGS) entry which is preliminary data.</text>
</comment>
<dbReference type="EMBL" id="MFKF01000388">
    <property type="protein sequence ID" value="OGG45078.1"/>
    <property type="molecule type" value="Genomic_DNA"/>
</dbReference>
<organism evidence="1 2">
    <name type="scientific">Handelsmanbacteria sp. (strain RIFCSPLOWO2_12_FULL_64_10)</name>
    <dbReference type="NCBI Taxonomy" id="1817868"/>
    <lineage>
        <taxon>Bacteria</taxon>
        <taxon>Candidatus Handelsmaniibacteriota</taxon>
    </lineage>
</organism>
<dbReference type="Proteomes" id="UP000178606">
    <property type="component" value="Unassembled WGS sequence"/>
</dbReference>
<evidence type="ECO:0000313" key="2">
    <source>
        <dbReference type="Proteomes" id="UP000178606"/>
    </source>
</evidence>
<gene>
    <name evidence="1" type="ORF">A3F84_03015</name>
</gene>
<reference evidence="1 2" key="1">
    <citation type="journal article" date="2016" name="Nat. Commun.">
        <title>Thousands of microbial genomes shed light on interconnected biogeochemical processes in an aquifer system.</title>
        <authorList>
            <person name="Anantharaman K."/>
            <person name="Brown C.T."/>
            <person name="Hug L.A."/>
            <person name="Sharon I."/>
            <person name="Castelle C.J."/>
            <person name="Probst A.J."/>
            <person name="Thomas B.C."/>
            <person name="Singh A."/>
            <person name="Wilkins M.J."/>
            <person name="Karaoz U."/>
            <person name="Brodie E.L."/>
            <person name="Williams K.H."/>
            <person name="Hubbard S.S."/>
            <person name="Banfield J.F."/>
        </authorList>
    </citation>
    <scope>NUCLEOTIDE SEQUENCE [LARGE SCALE GENOMIC DNA]</scope>
    <source>
        <strain evidence="2">RIFCSPLOWO2_12_FULL_64_10</strain>
    </source>
</reference>
<dbReference type="AlphaFoldDB" id="A0A1F6C7H1"/>
<dbReference type="Pfam" id="PF04402">
    <property type="entry name" value="SIMPL"/>
    <property type="match status" value="1"/>
</dbReference>
<evidence type="ECO:0008006" key="3">
    <source>
        <dbReference type="Google" id="ProtNLM"/>
    </source>
</evidence>
<name>A0A1F6C7H1_HANXR</name>
<evidence type="ECO:0000313" key="1">
    <source>
        <dbReference type="EMBL" id="OGG45078.1"/>
    </source>
</evidence>
<dbReference type="Gene3D" id="3.30.110.170">
    <property type="entry name" value="Protein of unknown function (DUF541), domain 1"/>
    <property type="match status" value="1"/>
</dbReference>
<protein>
    <recommendedName>
        <fullName evidence="3">SIMPL domain-containing protein</fullName>
    </recommendedName>
</protein>
<accession>A0A1F6C7H1</accession>
<dbReference type="GO" id="GO:0006974">
    <property type="term" value="P:DNA damage response"/>
    <property type="evidence" value="ECO:0007669"/>
    <property type="project" value="TreeGrafter"/>
</dbReference>
<dbReference type="PANTHER" id="PTHR34387:SF1">
    <property type="entry name" value="PERIPLASMIC IMMUNOGENIC PROTEIN"/>
    <property type="match status" value="1"/>
</dbReference>
<dbReference type="InterPro" id="IPR007497">
    <property type="entry name" value="SIMPL/DUF541"/>
</dbReference>
<sequence>MFHRTLIRVAGIFIVAALSGGVGPVWAGPASETPSQKETIRTITVVGEGRVSVRPDVARANVGVVVAAPKVKEAVGQNRALMVAALAALKRAGVAEKDILTSNYSIYHEPPAPKEREEKRGAEVKGRYNVSNMVQVTIRDIEKVDAVLDAVTEAGVNQVWGVSFAVDNPDSAAAKAREMAVAQARAKAEGLARASGVRLGPVISISEDVGGRPLPMGRMAMMEASGGGPISAGELTFSAQVQVVYGIE</sequence>
<proteinExistence type="predicted"/>
<dbReference type="InterPro" id="IPR052022">
    <property type="entry name" value="26kDa_periplasmic_antigen"/>
</dbReference>
<dbReference type="PANTHER" id="PTHR34387">
    <property type="entry name" value="SLR1258 PROTEIN"/>
    <property type="match status" value="1"/>
</dbReference>